<feature type="region of interest" description="Disordered" evidence="18">
    <location>
        <begin position="55"/>
        <end position="80"/>
    </location>
</feature>
<keyword evidence="3" id="KW-0158">Chromosome</keyword>
<comment type="function">
    <text evidence="14">Ribosome biogenesis factor. Involved in nucleolar processing of pre-18S ribosomal RNA. Part of the small subunit (SSU) processome, first precursor of the small eukaryotic ribosomal subunit. During the assembly of the SSU processome in the nucleolus, many ribosome biogenesis factors, an RNA chaperone and ribosomal proteins associate with the nascent pre-rRNA and work in concert to generate RNA folding, modifications, rearrangements and cleavage as well as targeted d Involved in SSU pre-rRNA processing at sites A', A0, 1 and 2b. Required for optimal pre-ribosomal RNA transcription by RNA polymerase. May be a transcriptional regulator.</text>
</comment>
<dbReference type="SMART" id="SM00320">
    <property type="entry name" value="WD40"/>
    <property type="match status" value="11"/>
</dbReference>
<evidence type="ECO:0000256" key="6">
    <source>
        <dbReference type="ARBA" id="ARBA00022552"/>
    </source>
</evidence>
<evidence type="ECO:0000256" key="4">
    <source>
        <dbReference type="ARBA" id="ARBA00022499"/>
    </source>
</evidence>
<evidence type="ECO:0000256" key="12">
    <source>
        <dbReference type="ARBA" id="ARBA00023163"/>
    </source>
</evidence>
<comment type="subunit">
    <text evidence="15">Interacts with HIVEP1 Interacts with NOL11. Part of the small subunit (SSU) processome, composed of more than 70 proteins and the RNA chaperone small nucleolar RNA (snoRNA) U3. May be a component of the proposed t-UTP subcomplex of the ribosomal small subunit (SSU) processome containing at least UTP4, WDR43, HEATR1, UTP15, WDR75.</text>
</comment>
<reference evidence="20" key="1">
    <citation type="submission" date="2025-08" db="UniProtKB">
        <authorList>
            <consortium name="RefSeq"/>
        </authorList>
    </citation>
    <scope>IDENTIFICATION</scope>
    <source>
        <tissue evidence="20">Spleen</tissue>
    </source>
</reference>
<evidence type="ECO:0000256" key="16">
    <source>
        <dbReference type="ARBA" id="ARBA00068192"/>
    </source>
</evidence>
<evidence type="ECO:0000256" key="10">
    <source>
        <dbReference type="ARBA" id="ARBA00022843"/>
    </source>
</evidence>
<dbReference type="CTD" id="84916"/>
<accession>A0A6P5KIB5</accession>
<dbReference type="GO" id="GO:0030686">
    <property type="term" value="C:90S preribosome"/>
    <property type="evidence" value="ECO:0007669"/>
    <property type="project" value="InterPro"/>
</dbReference>
<dbReference type="InterPro" id="IPR001680">
    <property type="entry name" value="WD40_rpt"/>
</dbReference>
<dbReference type="InterPro" id="IPR036322">
    <property type="entry name" value="WD40_repeat_dom_sf"/>
</dbReference>
<evidence type="ECO:0000313" key="19">
    <source>
        <dbReference type="Proteomes" id="UP000515140"/>
    </source>
</evidence>
<dbReference type="InParanoid" id="A0A6P5KIB5"/>
<dbReference type="Proteomes" id="UP000515140">
    <property type="component" value="Unplaced"/>
</dbReference>
<evidence type="ECO:0000256" key="15">
    <source>
        <dbReference type="ARBA" id="ARBA00062663"/>
    </source>
</evidence>
<dbReference type="SUPFAM" id="SSF50978">
    <property type="entry name" value="WD40 repeat-like"/>
    <property type="match status" value="2"/>
</dbReference>
<dbReference type="FunFam" id="2.130.10.10:FF:000617">
    <property type="entry name" value="U3 small nucleolar RNA-associated protein 4 homolog"/>
    <property type="match status" value="1"/>
</dbReference>
<evidence type="ECO:0000256" key="13">
    <source>
        <dbReference type="ARBA" id="ARBA00023242"/>
    </source>
</evidence>
<dbReference type="GO" id="GO:0000462">
    <property type="term" value="P:maturation of SSU-rRNA from tricistronic rRNA transcript (SSU-rRNA, 5.8S rRNA, LSU-rRNA)"/>
    <property type="evidence" value="ECO:0007669"/>
    <property type="project" value="InterPro"/>
</dbReference>
<feature type="compositionally biased region" description="Basic and acidic residues" evidence="18">
    <location>
        <begin position="58"/>
        <end position="74"/>
    </location>
</feature>
<dbReference type="PANTHER" id="PTHR44163">
    <property type="entry name" value="U3 SMALL NUCLEOLAR RNA-ASSOCIATED PROTEIN 4 HOMOLOG"/>
    <property type="match status" value="1"/>
</dbReference>
<evidence type="ECO:0000256" key="9">
    <source>
        <dbReference type="ARBA" id="ARBA00022737"/>
    </source>
</evidence>
<dbReference type="GeneID" id="110210263"/>
<sequence>MAAAERGASRPTGDNRTSRRHRPPPLTLSAHFRLRGANDCFRGQSARTWCEVEAGWGGERESPEQPDRRPEAGGRRPAGGMGEFKVHRVRFFNYVPVGIRCVAYNHQSNRLAVSRVDSSIEIYNLAANSFQEKFFPGYESRSTEALCWAKGQRLFSAGLSGDVIEYDLEQLSVKYSVDGFGGPIWSMAADPSGSYLAIGCEDGSVKLFQVTPDKIQLERTLERQKGRVLSLSWHPSGTHIAAGSIDYVAVLDVQSGSTAQKMLMDKRHPGSQRRRCVVWGVAFLSDGTVVSTDSAGMVQFWDSETGTLVQTHPLASSDVLSIAVAEKEDSMVVGTAEGTIFHFQLIHSRSDGKQSQWVRTKPFQHHTHDVRSVAHSPTALISGGVDTHLVIRPLMEKVEVKSYDAALRKVTFPHRRLISCAKKMQLLLFQFPQRLELWRLGATDAAGKNEDILPLSRNAEHLLQLKKKGPENICCSCISPCGSWIAYSTASRFYLYRMNYENNSVSIKRVSKVPKFLNSALQILFSADSTKLFVASNQGSLHVVQLSEGTLKHLHTFHPQSGTLEAMPLLAVSPDGNWLAAAGMSNGVSIYDLKHLKPHGTVPAYNFPVTALAIAPDTNNLVIAHADQQIFEFSIPQKQYTDWSRKVQKHGLHYLWLERDTPITHITFHPKRPTHILLHDTYMFCIIDKSMPLPDDKTPLFNQLSLREASENVRRRHAHAFKISKKFQPLLFMDLLDEGTLVAVERPLEDIIAQLPPPIKRKKFGT</sequence>
<dbReference type="FunFam" id="2.130.10.10:FF:000441">
    <property type="entry name" value="U3 small nucleolar RNA-associated protein 4 homolog"/>
    <property type="match status" value="1"/>
</dbReference>
<evidence type="ECO:0000256" key="8">
    <source>
        <dbReference type="ARBA" id="ARBA00022574"/>
    </source>
</evidence>
<dbReference type="Pfam" id="PF00400">
    <property type="entry name" value="WD40"/>
    <property type="match status" value="3"/>
</dbReference>
<evidence type="ECO:0000256" key="18">
    <source>
        <dbReference type="SAM" id="MobiDB-lite"/>
    </source>
</evidence>
<keyword evidence="12" id="KW-0804">Transcription</keyword>
<evidence type="ECO:0000313" key="20">
    <source>
        <dbReference type="RefSeq" id="XP_020844749.1"/>
    </source>
</evidence>
<keyword evidence="6" id="KW-0698">rRNA processing</keyword>
<keyword evidence="11" id="KW-0805">Transcription regulation</keyword>
<dbReference type="FunCoup" id="A0A6P5KIB5">
    <property type="interactions" value="2433"/>
</dbReference>
<evidence type="ECO:0000256" key="11">
    <source>
        <dbReference type="ARBA" id="ARBA00023015"/>
    </source>
</evidence>
<evidence type="ECO:0000256" key="5">
    <source>
        <dbReference type="ARBA" id="ARBA00022517"/>
    </source>
</evidence>
<name>A0A6P5KIB5_PHACI</name>
<dbReference type="GO" id="GO:0003723">
    <property type="term" value="F:RNA binding"/>
    <property type="evidence" value="ECO:0007669"/>
    <property type="project" value="TreeGrafter"/>
</dbReference>
<dbReference type="InterPro" id="IPR046351">
    <property type="entry name" value="UTP4"/>
</dbReference>
<keyword evidence="8" id="KW-0853">WD repeat</keyword>
<keyword evidence="13" id="KW-0539">Nucleus</keyword>
<comment type="subcellular location">
    <subcellularLocation>
        <location evidence="1">Chromosome</location>
    </subcellularLocation>
    <subcellularLocation>
        <location evidence="2">Nucleus</location>
        <location evidence="2">Nucleolus</location>
    </subcellularLocation>
</comment>
<protein>
    <recommendedName>
        <fullName evidence="16">U3 small nucleolar RNA-associated protein 4 homolog</fullName>
    </recommendedName>
    <alternativeName>
        <fullName evidence="17">Cirhin</fullName>
    </alternativeName>
</protein>
<evidence type="ECO:0000256" key="2">
    <source>
        <dbReference type="ARBA" id="ARBA00004604"/>
    </source>
</evidence>
<organism evidence="19 20">
    <name type="scientific">Phascolarctos cinereus</name>
    <name type="common">Koala</name>
    <dbReference type="NCBI Taxonomy" id="38626"/>
    <lineage>
        <taxon>Eukaryota</taxon>
        <taxon>Metazoa</taxon>
        <taxon>Chordata</taxon>
        <taxon>Craniata</taxon>
        <taxon>Vertebrata</taxon>
        <taxon>Euteleostomi</taxon>
        <taxon>Mammalia</taxon>
        <taxon>Metatheria</taxon>
        <taxon>Diprotodontia</taxon>
        <taxon>Phascolarctidae</taxon>
        <taxon>Phascolarctos</taxon>
    </lineage>
</organism>
<dbReference type="RefSeq" id="XP_020844749.1">
    <property type="nucleotide sequence ID" value="XM_020989090.1"/>
</dbReference>
<dbReference type="PANTHER" id="PTHR44163:SF1">
    <property type="entry name" value="U3 SMALL NUCLEOLAR RNA-ASSOCIATED PROTEIN 4 HOMOLOG"/>
    <property type="match status" value="1"/>
</dbReference>
<keyword evidence="9" id="KW-0677">Repeat</keyword>
<dbReference type="GO" id="GO:0032040">
    <property type="term" value="C:small-subunit processome"/>
    <property type="evidence" value="ECO:0007669"/>
    <property type="project" value="TreeGrafter"/>
</dbReference>
<dbReference type="KEGG" id="pcw:110210263"/>
<keyword evidence="7" id="KW-0597">Phosphoprotein</keyword>
<dbReference type="GO" id="GO:0005694">
    <property type="term" value="C:chromosome"/>
    <property type="evidence" value="ECO:0007669"/>
    <property type="project" value="UniProtKB-SubCell"/>
</dbReference>
<proteinExistence type="predicted"/>
<evidence type="ECO:0000256" key="1">
    <source>
        <dbReference type="ARBA" id="ARBA00004286"/>
    </source>
</evidence>
<evidence type="ECO:0000256" key="7">
    <source>
        <dbReference type="ARBA" id="ARBA00022553"/>
    </source>
</evidence>
<dbReference type="InterPro" id="IPR015943">
    <property type="entry name" value="WD40/YVTN_repeat-like_dom_sf"/>
</dbReference>
<evidence type="ECO:0000256" key="14">
    <source>
        <dbReference type="ARBA" id="ARBA00057501"/>
    </source>
</evidence>
<dbReference type="AlphaFoldDB" id="A0A6P5KIB5"/>
<dbReference type="FunFam" id="2.130.10.10:FF:000367">
    <property type="entry name" value="U3 small nucleolar RNA-associated protein 4 homolog"/>
    <property type="match status" value="1"/>
</dbReference>
<evidence type="ECO:0000256" key="17">
    <source>
        <dbReference type="ARBA" id="ARBA00076165"/>
    </source>
</evidence>
<gene>
    <name evidence="20" type="primary">UTP4</name>
</gene>
<dbReference type="GO" id="GO:0034455">
    <property type="term" value="C:t-UTP complex"/>
    <property type="evidence" value="ECO:0007669"/>
    <property type="project" value="TreeGrafter"/>
</dbReference>
<keyword evidence="10" id="KW-0832">Ubl conjugation</keyword>
<evidence type="ECO:0000256" key="3">
    <source>
        <dbReference type="ARBA" id="ARBA00022454"/>
    </source>
</evidence>
<feature type="region of interest" description="Disordered" evidence="18">
    <location>
        <begin position="1"/>
        <end position="29"/>
    </location>
</feature>
<keyword evidence="4" id="KW-1017">Isopeptide bond</keyword>
<keyword evidence="19" id="KW-1185">Reference proteome</keyword>
<dbReference type="Gene3D" id="2.130.10.10">
    <property type="entry name" value="YVTN repeat-like/Quinoprotein amine dehydrogenase"/>
    <property type="match status" value="3"/>
</dbReference>
<keyword evidence="5" id="KW-0690">Ribosome biogenesis</keyword>